<evidence type="ECO:0000259" key="1">
    <source>
        <dbReference type="PROSITE" id="PS50181"/>
    </source>
</evidence>
<name>E3M856_CAERE</name>
<feature type="domain" description="F-box" evidence="1">
    <location>
        <begin position="4"/>
        <end position="53"/>
    </location>
</feature>
<dbReference type="InterPro" id="IPR053222">
    <property type="entry name" value="Zygotic_Embryogenesis-Asso"/>
</dbReference>
<dbReference type="RefSeq" id="XP_003107659.2">
    <property type="nucleotide sequence ID" value="XM_003107611.2"/>
</dbReference>
<dbReference type="OrthoDB" id="1107553at2759"/>
<dbReference type="Pfam" id="PF00646">
    <property type="entry name" value="F-box"/>
    <property type="match status" value="1"/>
</dbReference>
<sequence length="322" mass="37831">MEPIFPLFRLPENVILEVIKNFGMNKLFEFSLISTKTKNIVASSGITAHAVRITISRDVDVTVYYGPCIVRLSFYNDSVDALIHLDSNQPISAHFFYERRTVRPSTPFSFNNWLDQIKTVFCYNEPPTVVFWTGNERFEMESLKNVIKSVNQLYVCEDNIEFRSREILEHFKNANKLILDRNPFEEACEVQKFFIQNFISIGFHEDVSLDDMLLVNSKRVEFSRPISEKQFIRFLKHWIRGSNPRLQYMNLFIDTTNLDNGKVYLKGIRCIEMSEESKKEIRQKHGISDIEMVKIRREEGTTAVIATVDYGTFLYVRFYVLY</sequence>
<dbReference type="PANTHER" id="PTHR22899:SF0">
    <property type="entry name" value="F-BOX ASSOCIATED DOMAIN-CONTAINING PROTEIN-RELATED"/>
    <property type="match status" value="1"/>
</dbReference>
<dbReference type="EMBL" id="DS268428">
    <property type="protein sequence ID" value="EFO94480.1"/>
    <property type="molecule type" value="Genomic_DNA"/>
</dbReference>
<evidence type="ECO:0000313" key="2">
    <source>
        <dbReference type="EMBL" id="EFO94480.1"/>
    </source>
</evidence>
<dbReference type="InterPro" id="IPR012885">
    <property type="entry name" value="F-box_Sdz-33"/>
</dbReference>
<dbReference type="PROSITE" id="PS50181">
    <property type="entry name" value="FBOX"/>
    <property type="match status" value="1"/>
</dbReference>
<dbReference type="FunCoup" id="E3M856">
    <property type="interactions" value="1750"/>
</dbReference>
<organism evidence="3">
    <name type="scientific">Caenorhabditis remanei</name>
    <name type="common">Caenorhabditis vulgaris</name>
    <dbReference type="NCBI Taxonomy" id="31234"/>
    <lineage>
        <taxon>Eukaryota</taxon>
        <taxon>Metazoa</taxon>
        <taxon>Ecdysozoa</taxon>
        <taxon>Nematoda</taxon>
        <taxon>Chromadorea</taxon>
        <taxon>Rhabditida</taxon>
        <taxon>Rhabditina</taxon>
        <taxon>Rhabditomorpha</taxon>
        <taxon>Rhabditoidea</taxon>
        <taxon>Rhabditidae</taxon>
        <taxon>Peloderinae</taxon>
        <taxon>Caenorhabditis</taxon>
    </lineage>
</organism>
<dbReference type="CTD" id="9806699"/>
<reference evidence="2" key="1">
    <citation type="submission" date="2007-07" db="EMBL/GenBank/DDBJ databases">
        <title>PCAP assembly of the Caenorhabditis remanei genome.</title>
        <authorList>
            <consortium name="The Caenorhabditis remanei Sequencing Consortium"/>
            <person name="Wilson R.K."/>
        </authorList>
    </citation>
    <scope>NUCLEOTIDE SEQUENCE [LARGE SCALE GENOMIC DNA]</scope>
    <source>
        <strain evidence="2">PB4641</strain>
    </source>
</reference>
<dbReference type="KEGG" id="crq:GCK72_008745"/>
<dbReference type="HOGENOM" id="CLU_028840_1_0_1"/>
<keyword evidence="3" id="KW-1185">Reference proteome</keyword>
<dbReference type="AlphaFoldDB" id="E3M856"/>
<protein>
    <recommendedName>
        <fullName evidence="1">F-box domain-containing protein</fullName>
    </recommendedName>
</protein>
<dbReference type="Pfam" id="PF07735">
    <property type="entry name" value="FBA_2"/>
    <property type="match status" value="1"/>
</dbReference>
<gene>
    <name evidence="2" type="ORF">CRE_13405</name>
</gene>
<evidence type="ECO:0000313" key="3">
    <source>
        <dbReference type="Proteomes" id="UP000008281"/>
    </source>
</evidence>
<dbReference type="InterPro" id="IPR001810">
    <property type="entry name" value="F-box_dom"/>
</dbReference>
<accession>E3M856</accession>
<dbReference type="InParanoid" id="E3M856"/>
<dbReference type="Proteomes" id="UP000008281">
    <property type="component" value="Unassembled WGS sequence"/>
</dbReference>
<dbReference type="PANTHER" id="PTHR22899">
    <property type="entry name" value="CYCLIN-RELATED F-BOX FAMILY"/>
    <property type="match status" value="1"/>
</dbReference>
<proteinExistence type="predicted"/>
<dbReference type="GeneID" id="9806699"/>